<proteinExistence type="predicted"/>
<dbReference type="PANTHER" id="PTHR32009">
    <property type="entry name" value="TMV RESISTANCE PROTEIN N-LIKE"/>
    <property type="match status" value="1"/>
</dbReference>
<evidence type="ECO:0000313" key="3">
    <source>
        <dbReference type="EMBL" id="ONH89513.1"/>
    </source>
</evidence>
<name>A0A1R3L531_PRUPE</name>
<keyword evidence="1" id="KW-0520">NAD</keyword>
<dbReference type="PANTHER" id="PTHR32009:SF159">
    <property type="entry name" value="TIR DOMAIN-CONTAINING PROTEIN"/>
    <property type="match status" value="1"/>
</dbReference>
<dbReference type="GO" id="GO:0005634">
    <property type="term" value="C:nucleus"/>
    <property type="evidence" value="ECO:0000318"/>
    <property type="project" value="GO_Central"/>
</dbReference>
<dbReference type="InterPro" id="IPR000157">
    <property type="entry name" value="TIR_dom"/>
</dbReference>
<reference evidence="3 4" key="1">
    <citation type="journal article" date="2013" name="Nat. Genet.">
        <title>The high-quality draft genome of peach (Prunus persica) identifies unique patterns of genetic diversity, domestication and genome evolution.</title>
        <authorList>
            <consortium name="International Peach Genome Initiative"/>
            <person name="Verde I."/>
            <person name="Abbott A.G."/>
            <person name="Scalabrin S."/>
            <person name="Jung S."/>
            <person name="Shu S."/>
            <person name="Marroni F."/>
            <person name="Zhebentyayeva T."/>
            <person name="Dettori M.T."/>
            <person name="Grimwood J."/>
            <person name="Cattonaro F."/>
            <person name="Zuccolo A."/>
            <person name="Rossini L."/>
            <person name="Jenkins J."/>
            <person name="Vendramin E."/>
            <person name="Meisel L.A."/>
            <person name="Decroocq V."/>
            <person name="Sosinski B."/>
            <person name="Prochnik S."/>
            <person name="Mitros T."/>
            <person name="Policriti A."/>
            <person name="Cipriani G."/>
            <person name="Dondini L."/>
            <person name="Ficklin S."/>
            <person name="Goodstein D.M."/>
            <person name="Xuan P."/>
            <person name="Del Fabbro C."/>
            <person name="Aramini V."/>
            <person name="Copetti D."/>
            <person name="Gonzalez S."/>
            <person name="Horner D.S."/>
            <person name="Falchi R."/>
            <person name="Lucas S."/>
            <person name="Mica E."/>
            <person name="Maldonado J."/>
            <person name="Lazzari B."/>
            <person name="Bielenberg D."/>
            <person name="Pirona R."/>
            <person name="Miculan M."/>
            <person name="Barakat A."/>
            <person name="Testolin R."/>
            <person name="Stella A."/>
            <person name="Tartarini S."/>
            <person name="Tonutti P."/>
            <person name="Arus P."/>
            <person name="Orellana A."/>
            <person name="Wells C."/>
            <person name="Main D."/>
            <person name="Vizzotto G."/>
            <person name="Silva H."/>
            <person name="Salamini F."/>
            <person name="Schmutz J."/>
            <person name="Morgante M."/>
            <person name="Rokhsar D.S."/>
        </authorList>
    </citation>
    <scope>NUCLEOTIDE SEQUENCE [LARGE SCALE GENOMIC DNA]</scope>
    <source>
        <strain evidence="4">cv. Nemared</strain>
    </source>
</reference>
<sequence length="133" mass="14804">MASFLIIKGKLAPFFSLHFLNEIRSSSSSSSLPFPAPLQEKYDVFLSFRGEDTRDAFTSHLHKALLGKNIDTYIDNRLEKGDDIGPTLLQAIEKSELALGMKTRYIIYASFSSCITCGLESNNILQANLLILV</sequence>
<dbReference type="Pfam" id="PF01582">
    <property type="entry name" value="TIR"/>
    <property type="match status" value="1"/>
</dbReference>
<gene>
    <name evidence="3" type="ORF">PRUPE_I001900</name>
</gene>
<dbReference type="EMBL" id="KV887591">
    <property type="protein sequence ID" value="ONH89513.1"/>
    <property type="molecule type" value="Genomic_DNA"/>
</dbReference>
<dbReference type="PROSITE" id="PS50104">
    <property type="entry name" value="TIR"/>
    <property type="match status" value="1"/>
</dbReference>
<dbReference type="Proteomes" id="UP000006882">
    <property type="component" value="Unassembled WGS sequence"/>
</dbReference>
<feature type="domain" description="TIR" evidence="2">
    <location>
        <begin position="40"/>
        <end position="133"/>
    </location>
</feature>
<dbReference type="AlphaFoldDB" id="A0A1R3L531"/>
<evidence type="ECO:0000256" key="1">
    <source>
        <dbReference type="ARBA" id="ARBA00023027"/>
    </source>
</evidence>
<evidence type="ECO:0000313" key="4">
    <source>
        <dbReference type="Proteomes" id="UP000006882"/>
    </source>
</evidence>
<evidence type="ECO:0000259" key="2">
    <source>
        <dbReference type="PROSITE" id="PS50104"/>
    </source>
</evidence>
<dbReference type="Gene3D" id="3.40.50.10140">
    <property type="entry name" value="Toll/interleukin-1 receptor homology (TIR) domain"/>
    <property type="match status" value="1"/>
</dbReference>
<dbReference type="SUPFAM" id="SSF52200">
    <property type="entry name" value="Toll/Interleukin receptor TIR domain"/>
    <property type="match status" value="1"/>
</dbReference>
<organism evidence="3 4">
    <name type="scientific">Prunus persica</name>
    <name type="common">Peach</name>
    <name type="synonym">Amygdalus persica</name>
    <dbReference type="NCBI Taxonomy" id="3760"/>
    <lineage>
        <taxon>Eukaryota</taxon>
        <taxon>Viridiplantae</taxon>
        <taxon>Streptophyta</taxon>
        <taxon>Embryophyta</taxon>
        <taxon>Tracheophyta</taxon>
        <taxon>Spermatophyta</taxon>
        <taxon>Magnoliopsida</taxon>
        <taxon>eudicotyledons</taxon>
        <taxon>Gunneridae</taxon>
        <taxon>Pentapetalae</taxon>
        <taxon>rosids</taxon>
        <taxon>fabids</taxon>
        <taxon>Rosales</taxon>
        <taxon>Rosaceae</taxon>
        <taxon>Amygdaloideae</taxon>
        <taxon>Amygdaleae</taxon>
        <taxon>Prunus</taxon>
    </lineage>
</organism>
<dbReference type="InterPro" id="IPR035897">
    <property type="entry name" value="Toll_tir_struct_dom_sf"/>
</dbReference>
<keyword evidence="4" id="KW-1185">Reference proteome</keyword>
<accession>A0A1R3L531</accession>
<dbReference type="GO" id="GO:0007165">
    <property type="term" value="P:signal transduction"/>
    <property type="evidence" value="ECO:0000318"/>
    <property type="project" value="GO_Central"/>
</dbReference>
<protein>
    <recommendedName>
        <fullName evidence="2">TIR domain-containing protein</fullName>
    </recommendedName>
</protein>
<dbReference type="Gramene" id="ONH89513">
    <property type="protein sequence ID" value="ONH89513"/>
    <property type="gene ID" value="PRUPE_I001900"/>
</dbReference>